<organism evidence="2 3">
    <name type="scientific">Tetradesmus obliquus</name>
    <name type="common">Green alga</name>
    <name type="synonym">Acutodesmus obliquus</name>
    <dbReference type="NCBI Taxonomy" id="3088"/>
    <lineage>
        <taxon>Eukaryota</taxon>
        <taxon>Viridiplantae</taxon>
        <taxon>Chlorophyta</taxon>
        <taxon>core chlorophytes</taxon>
        <taxon>Chlorophyceae</taxon>
        <taxon>CS clade</taxon>
        <taxon>Sphaeropleales</taxon>
        <taxon>Scenedesmaceae</taxon>
        <taxon>Tetradesmus</taxon>
    </lineage>
</organism>
<protein>
    <submittedName>
        <fullName evidence="2">Uncharacterized protein</fullName>
    </submittedName>
</protein>
<feature type="compositionally biased region" description="Polar residues" evidence="1">
    <location>
        <begin position="746"/>
        <end position="757"/>
    </location>
</feature>
<accession>A0A383VP96</accession>
<feature type="region of interest" description="Disordered" evidence="1">
    <location>
        <begin position="172"/>
        <end position="198"/>
    </location>
</feature>
<feature type="region of interest" description="Disordered" evidence="1">
    <location>
        <begin position="293"/>
        <end position="337"/>
    </location>
</feature>
<evidence type="ECO:0000256" key="1">
    <source>
        <dbReference type="SAM" id="MobiDB-lite"/>
    </source>
</evidence>
<feature type="region of interest" description="Disordered" evidence="1">
    <location>
        <begin position="746"/>
        <end position="774"/>
    </location>
</feature>
<feature type="compositionally biased region" description="Low complexity" evidence="1">
    <location>
        <begin position="322"/>
        <end position="337"/>
    </location>
</feature>
<evidence type="ECO:0000313" key="2">
    <source>
        <dbReference type="EMBL" id="SZX66572.1"/>
    </source>
</evidence>
<feature type="compositionally biased region" description="Basic residues" evidence="1">
    <location>
        <begin position="310"/>
        <end position="321"/>
    </location>
</feature>
<evidence type="ECO:0000313" key="3">
    <source>
        <dbReference type="Proteomes" id="UP000256970"/>
    </source>
</evidence>
<proteinExistence type="predicted"/>
<dbReference type="EMBL" id="FNXT01000714">
    <property type="protein sequence ID" value="SZX66572.1"/>
    <property type="molecule type" value="Genomic_DNA"/>
</dbReference>
<sequence>MAAPSIADTSTATANDRVTDPALLAALTDQLRSTIWGIPQTPQPTAAAPAAAAAAPPAAAPAPAAPSIRLVAGARSAPVLAAAAGLLPQPSQLLPGDLHPLSLSASAFTLLLQSQLLSKAATRAEVRALVLSAPYLPSQLEAFHATAAKLRHSLAVLLGASELHVVVSQLPWQGDDEDDDDGSSSSSSDCEQQQQQRMPPWQRVLLYGLGPARLLEPGQLAAAEDAEDALLAQRRLFSAAVWNAAAQQLQAKHCLLPWLAGLAVVNGQQLGSLRGLAAAQGLHLAVEDMLEQQQQQQELEPPANADRVGSRRRPKRRRKRTTTTNEPAAPAAAPAELPAAAAQPLPLPAAAAPVQEVLLVLSKQPLEAADLAVARRQALASSAAAAADDAETAQPHYQPRMALVLSGPGSVSSSAAASAGQAVEAGEVLGARMHVLLGEPLQGVWAAALAALARSRSMLGQADSSMAAAAALHGGSSSSSRWPHAVPQLLALSGPGLTVQGAEQLMAQQAEDAADASAAAPATAAVQQLGKKRRRGVTVWAWLYDAAAAAEQQSEQADGPVTAEDQVASSSSSSSSSSVEAPPPPSSRRRRRKPTRLNYSSSSSPSLLQLEQQMASAVDAVTPAGSYRRPADAVLLLSWRQLALPQQHPQWGQLLQHQQLAAAWQGPACNASYVQHAHGTSAAAGAAGAAGADGASAAGEARQQPVVGVAVASAAPTPDGTALVATAAQQYNNLAAVAALPTGNAGSQLPGSTLPHRSSSSSSSSQAGGAQLRSTQRRLFHAGQCR</sequence>
<feature type="compositionally biased region" description="Low complexity" evidence="1">
    <location>
        <begin position="183"/>
        <end position="196"/>
    </location>
</feature>
<gene>
    <name evidence="2" type="ORF">BQ4739_LOCUS6975</name>
</gene>
<feature type="compositionally biased region" description="Low complexity" evidence="1">
    <location>
        <begin position="569"/>
        <end position="580"/>
    </location>
</feature>
<dbReference type="Proteomes" id="UP000256970">
    <property type="component" value="Unassembled WGS sequence"/>
</dbReference>
<feature type="region of interest" description="Disordered" evidence="1">
    <location>
        <begin position="553"/>
        <end position="608"/>
    </location>
</feature>
<reference evidence="2 3" key="1">
    <citation type="submission" date="2016-10" db="EMBL/GenBank/DDBJ databases">
        <authorList>
            <person name="Cai Z."/>
        </authorList>
    </citation>
    <scope>NUCLEOTIDE SEQUENCE [LARGE SCALE GENOMIC DNA]</scope>
</reference>
<dbReference type="AlphaFoldDB" id="A0A383VP96"/>
<name>A0A383VP96_TETOB</name>
<keyword evidence="3" id="KW-1185">Reference proteome</keyword>